<dbReference type="PANTHER" id="PTHR12081">
    <property type="entry name" value="TRANSCRIPTION FACTOR E2F"/>
    <property type="match status" value="1"/>
</dbReference>
<name>A0AAN9CU78_9TELE</name>
<dbReference type="CDD" id="cd14660">
    <property type="entry name" value="E2F_DD"/>
    <property type="match status" value="1"/>
</dbReference>
<evidence type="ECO:0000256" key="8">
    <source>
        <dbReference type="PROSITE-ProRule" id="PRU00309"/>
    </source>
</evidence>
<dbReference type="AlphaFoldDB" id="A0AAN9CU78"/>
<evidence type="ECO:0000313" key="12">
    <source>
        <dbReference type="EMBL" id="KAK7150247.1"/>
    </source>
</evidence>
<dbReference type="GO" id="GO:0046983">
    <property type="term" value="F:protein dimerization activity"/>
    <property type="evidence" value="ECO:0007669"/>
    <property type="project" value="InterPro"/>
</dbReference>
<dbReference type="InterPro" id="IPR036388">
    <property type="entry name" value="WH-like_DNA-bd_sf"/>
</dbReference>
<protein>
    <recommendedName>
        <fullName evidence="11">THAP-type domain-containing protein</fullName>
    </recommendedName>
</protein>
<dbReference type="InterPro" id="IPR006612">
    <property type="entry name" value="THAP_Znf"/>
</dbReference>
<keyword evidence="13" id="KW-1185">Reference proteome</keyword>
<comment type="subcellular location">
    <subcellularLocation>
        <location evidence="9">Nucleus</location>
    </subcellularLocation>
</comment>
<dbReference type="InterPro" id="IPR003316">
    <property type="entry name" value="E2F_WHTH_DNA-bd_dom"/>
</dbReference>
<dbReference type="SMART" id="SM01372">
    <property type="entry name" value="E2F_TDP"/>
    <property type="match status" value="1"/>
</dbReference>
<dbReference type="Gene3D" id="6.20.210.20">
    <property type="entry name" value="THAP domain"/>
    <property type="match status" value="2"/>
</dbReference>
<accession>A0AAN9CU78</accession>
<evidence type="ECO:0000256" key="4">
    <source>
        <dbReference type="ARBA" id="ARBA00022833"/>
    </source>
</evidence>
<dbReference type="Proteomes" id="UP001364617">
    <property type="component" value="Unassembled WGS sequence"/>
</dbReference>
<dbReference type="SUPFAM" id="SSF46785">
    <property type="entry name" value="Winged helix' DNA-binding domain"/>
    <property type="match status" value="1"/>
</dbReference>
<evidence type="ECO:0000256" key="10">
    <source>
        <dbReference type="SAM" id="MobiDB-lite"/>
    </source>
</evidence>
<dbReference type="Gene3D" id="1.10.10.10">
    <property type="entry name" value="Winged helix-like DNA-binding domain superfamily/Winged helix DNA-binding domain"/>
    <property type="match status" value="1"/>
</dbReference>
<feature type="region of interest" description="Disordered" evidence="10">
    <location>
        <begin position="214"/>
        <end position="281"/>
    </location>
</feature>
<evidence type="ECO:0000256" key="6">
    <source>
        <dbReference type="ARBA" id="ARBA00023125"/>
    </source>
</evidence>
<dbReference type="SUPFAM" id="SSF144074">
    <property type="entry name" value="E2F-DP heterodimerization region"/>
    <property type="match status" value="1"/>
</dbReference>
<dbReference type="InterPro" id="IPR037241">
    <property type="entry name" value="E2F-DP_heterodim"/>
</dbReference>
<dbReference type="Pfam" id="PF16421">
    <property type="entry name" value="E2F_CC-MB"/>
    <property type="match status" value="1"/>
</dbReference>
<evidence type="ECO:0000256" key="9">
    <source>
        <dbReference type="RuleBase" id="RU003796"/>
    </source>
</evidence>
<dbReference type="Pfam" id="PF02319">
    <property type="entry name" value="WHD_E2F_TDP"/>
    <property type="match status" value="1"/>
</dbReference>
<dbReference type="Gene3D" id="6.10.250.540">
    <property type="match status" value="1"/>
</dbReference>
<keyword evidence="5 9" id="KW-0805">Transcription regulation</keyword>
<dbReference type="GO" id="GO:0000981">
    <property type="term" value="F:DNA-binding transcription factor activity, RNA polymerase II-specific"/>
    <property type="evidence" value="ECO:0007669"/>
    <property type="project" value="TreeGrafter"/>
</dbReference>
<dbReference type="InterPro" id="IPR015633">
    <property type="entry name" value="E2F"/>
</dbReference>
<comment type="similarity">
    <text evidence="1 9">Belongs to the E2F/DP family.</text>
</comment>
<evidence type="ECO:0000256" key="7">
    <source>
        <dbReference type="ARBA" id="ARBA00023163"/>
    </source>
</evidence>
<evidence type="ECO:0000256" key="1">
    <source>
        <dbReference type="ARBA" id="ARBA00010940"/>
    </source>
</evidence>
<gene>
    <name evidence="12" type="ORF">R3I93_011488</name>
</gene>
<feature type="compositionally biased region" description="Basic and acidic residues" evidence="10">
    <location>
        <begin position="262"/>
        <end position="277"/>
    </location>
</feature>
<dbReference type="GO" id="GO:0000978">
    <property type="term" value="F:RNA polymerase II cis-regulatory region sequence-specific DNA binding"/>
    <property type="evidence" value="ECO:0007669"/>
    <property type="project" value="InterPro"/>
</dbReference>
<sequence length="539" mass="60095">MPDFCAAYGCSNRRSLKTRARGITFHLFPKTGKMRRQWELALRRDGFVASDRTLLCSEHFRIEDFDRTGQNVRLKDGVVPNIFNIPAHLQRLVATRSTTTSGRAEDNLPMDLSQDVPQPDVRVTTMVKCAVQGCINHSDLRPGEQSSRSRKRFFRFPKDKARVKVWLAALRETEREVTDQHQICEDHFLSHHITPDGISPDAIPIMPPLEGPVCGWSSCDELDEPLDPVEESGVAADDDDDSYDEEFEDDDDEEDDVDDEDHSGAHDAQGQKDKDKTQGQCFTGSLNSIPNIYFAIPTFNLNQANSVSTGQVQNRSEVALGQLTKRFVQLLHTAPNGVLDLNEVTRKLGTRKRRVYDITNVLTGIHLIKKTSKNKIQWMGPGAVNSIGNQWSPKSKADLLNLKSTEEALDWLIKDCAQQLFALTDLKDNADSAYVTYEDICKIGVFKDQTIIAVRAPEETKLEVPTPTEESIQIHLKGSRGPIHIQTCETEGPSDAVGPANTESQLVKPAYFLTLEESRIHTQALVSDVSSTIAAVQSA</sequence>
<feature type="domain" description="THAP-type" evidence="11">
    <location>
        <begin position="126"/>
        <end position="207"/>
    </location>
</feature>
<evidence type="ECO:0000256" key="3">
    <source>
        <dbReference type="ARBA" id="ARBA00022771"/>
    </source>
</evidence>
<keyword evidence="9" id="KW-0539">Nucleus</keyword>
<dbReference type="InterPro" id="IPR032198">
    <property type="entry name" value="E2F_CC-MB"/>
</dbReference>
<keyword evidence="6 8" id="KW-0238">DNA-binding</keyword>
<evidence type="ECO:0000256" key="5">
    <source>
        <dbReference type="ARBA" id="ARBA00023015"/>
    </source>
</evidence>
<dbReference type="PANTHER" id="PTHR12081:SF19">
    <property type="entry name" value="TRANSCRIPTION FACTOR E2F6"/>
    <property type="match status" value="1"/>
</dbReference>
<dbReference type="GO" id="GO:0090575">
    <property type="term" value="C:RNA polymerase II transcription regulator complex"/>
    <property type="evidence" value="ECO:0007669"/>
    <property type="project" value="TreeGrafter"/>
</dbReference>
<reference evidence="12 13" key="1">
    <citation type="submission" date="2024-02" db="EMBL/GenBank/DDBJ databases">
        <title>Chromosome-level genome assembly of the Eurasian Minnow (Phoxinus phoxinus).</title>
        <authorList>
            <person name="Oriowo T.O."/>
            <person name="Martin S."/>
            <person name="Stange M."/>
            <person name="Chrysostomakis Y."/>
            <person name="Brown T."/>
            <person name="Winkler S."/>
            <person name="Kukowka S."/>
            <person name="Myers E.W."/>
            <person name="Bohne A."/>
        </authorList>
    </citation>
    <scope>NUCLEOTIDE SEQUENCE [LARGE SCALE GENOMIC DNA]</scope>
    <source>
        <strain evidence="12">ZFMK-TIS-60720</strain>
        <tissue evidence="12">Whole Organism</tissue>
    </source>
</reference>
<dbReference type="PROSITE" id="PS50950">
    <property type="entry name" value="ZF_THAP"/>
    <property type="match status" value="2"/>
</dbReference>
<organism evidence="12 13">
    <name type="scientific">Phoxinus phoxinus</name>
    <name type="common">Eurasian minnow</name>
    <dbReference type="NCBI Taxonomy" id="58324"/>
    <lineage>
        <taxon>Eukaryota</taxon>
        <taxon>Metazoa</taxon>
        <taxon>Chordata</taxon>
        <taxon>Craniata</taxon>
        <taxon>Vertebrata</taxon>
        <taxon>Euteleostomi</taxon>
        <taxon>Actinopterygii</taxon>
        <taxon>Neopterygii</taxon>
        <taxon>Teleostei</taxon>
        <taxon>Ostariophysi</taxon>
        <taxon>Cypriniformes</taxon>
        <taxon>Leuciscidae</taxon>
        <taxon>Phoxininae</taxon>
        <taxon>Phoxinus</taxon>
    </lineage>
</organism>
<keyword evidence="7 9" id="KW-0804">Transcription</keyword>
<evidence type="ECO:0000259" key="11">
    <source>
        <dbReference type="PROSITE" id="PS50950"/>
    </source>
</evidence>
<keyword evidence="4" id="KW-0862">Zinc</keyword>
<keyword evidence="3 8" id="KW-0863">Zinc-finger</keyword>
<feature type="domain" description="THAP-type" evidence="11">
    <location>
        <begin position="1"/>
        <end position="83"/>
    </location>
</feature>
<dbReference type="InterPro" id="IPR038441">
    <property type="entry name" value="THAP_Znf_sf"/>
</dbReference>
<dbReference type="FunFam" id="1.10.10.10:FF:000008">
    <property type="entry name" value="E2F transcription factor 1"/>
    <property type="match status" value="1"/>
</dbReference>
<evidence type="ECO:0000256" key="2">
    <source>
        <dbReference type="ARBA" id="ARBA00022723"/>
    </source>
</evidence>
<dbReference type="InterPro" id="IPR036390">
    <property type="entry name" value="WH_DNA-bd_sf"/>
</dbReference>
<dbReference type="SUPFAM" id="SSF57716">
    <property type="entry name" value="Glucocorticoid receptor-like (DNA-binding domain)"/>
    <property type="match status" value="2"/>
</dbReference>
<evidence type="ECO:0000313" key="13">
    <source>
        <dbReference type="Proteomes" id="UP001364617"/>
    </source>
</evidence>
<dbReference type="SMART" id="SM00692">
    <property type="entry name" value="DM3"/>
    <property type="match status" value="2"/>
</dbReference>
<dbReference type="EMBL" id="JAYKXH010000012">
    <property type="protein sequence ID" value="KAK7150247.1"/>
    <property type="molecule type" value="Genomic_DNA"/>
</dbReference>
<dbReference type="Pfam" id="PF05485">
    <property type="entry name" value="THAP"/>
    <property type="match status" value="2"/>
</dbReference>
<proteinExistence type="inferred from homology"/>
<feature type="compositionally biased region" description="Acidic residues" evidence="10">
    <location>
        <begin position="220"/>
        <end position="261"/>
    </location>
</feature>
<dbReference type="GO" id="GO:0008270">
    <property type="term" value="F:zinc ion binding"/>
    <property type="evidence" value="ECO:0007669"/>
    <property type="project" value="UniProtKB-KW"/>
</dbReference>
<dbReference type="SMART" id="SM00980">
    <property type="entry name" value="THAP"/>
    <property type="match status" value="2"/>
</dbReference>
<comment type="caution">
    <text evidence="12">The sequence shown here is derived from an EMBL/GenBank/DDBJ whole genome shotgun (WGS) entry which is preliminary data.</text>
</comment>
<keyword evidence="2" id="KW-0479">Metal-binding</keyword>